<dbReference type="InterPro" id="IPR036397">
    <property type="entry name" value="RNaseH_sf"/>
</dbReference>
<feature type="non-terminal residue" evidence="1">
    <location>
        <position position="1"/>
    </location>
</feature>
<dbReference type="EMBL" id="KQ981612">
    <property type="protein sequence ID" value="KYN39315.1"/>
    <property type="molecule type" value="Genomic_DNA"/>
</dbReference>
<keyword evidence="2" id="KW-1185">Reference proteome</keyword>
<dbReference type="Gene3D" id="3.30.420.10">
    <property type="entry name" value="Ribonuclease H-like superfamily/Ribonuclease H"/>
    <property type="match status" value="1"/>
</dbReference>
<organism evidence="1 2">
    <name type="scientific">Trachymyrmex septentrionalis</name>
    <dbReference type="NCBI Taxonomy" id="34720"/>
    <lineage>
        <taxon>Eukaryota</taxon>
        <taxon>Metazoa</taxon>
        <taxon>Ecdysozoa</taxon>
        <taxon>Arthropoda</taxon>
        <taxon>Hexapoda</taxon>
        <taxon>Insecta</taxon>
        <taxon>Pterygota</taxon>
        <taxon>Neoptera</taxon>
        <taxon>Endopterygota</taxon>
        <taxon>Hymenoptera</taxon>
        <taxon>Apocrita</taxon>
        <taxon>Aculeata</taxon>
        <taxon>Formicoidea</taxon>
        <taxon>Formicidae</taxon>
        <taxon>Myrmicinae</taxon>
        <taxon>Trachymyrmex</taxon>
    </lineage>
</organism>
<name>A0A151JXS7_9HYME</name>
<evidence type="ECO:0000313" key="2">
    <source>
        <dbReference type="Proteomes" id="UP000078541"/>
    </source>
</evidence>
<proteinExistence type="predicted"/>
<sequence length="503" mass="57554">LTKYLPDRVDTAYKWKQVAGFELADRDSMSSDPIDIIGADLFGIFVLDGVRKSSQHELIAQNTTFDWILSGTIASFPTSKSISALTHHGVIIETLNHDLRRFWEIEEVSQEASRSPEEHQCEEHFKATHSRTPEGRLSFDYRLKTDHLRKYREFIADYETLGHMIKSLPTEVVKPEQNYYIPHLAVLRDSSATTHLRVVFIVSYTLRVLEQLVDDEGAAFPLAVPVLRHQTYVDDCAFAADSLYILDCWFNNHQRLSCLKAISIPNHKCYCWTDSTITLAWLRQSPSRWKIFVSNHVSNHSSLKFLDVIPTHVCASRGLAPDLFKTHALWWSGPRPESPMCVLHATPQWDLASRYSSWPKLLRITAYLYRFLSRLRLSKHSNIASLFPEEIQAFVHTGVDYAGSIAVRTSRGRRHKLQKAYIALFVCLTTKALHLELVSDYTPLTFIAAYQRFVSRRGLPTSMYSDNAALAREPSLEGDTSHPSQNSIFSLCSRTNLFRMTEL</sequence>
<dbReference type="Proteomes" id="UP000078541">
    <property type="component" value="Unassembled WGS sequence"/>
</dbReference>
<reference evidence="1 2" key="1">
    <citation type="submission" date="2016-03" db="EMBL/GenBank/DDBJ databases">
        <title>Trachymyrmex septentrionalis WGS genome.</title>
        <authorList>
            <person name="Nygaard S."/>
            <person name="Hu H."/>
            <person name="Boomsma J."/>
            <person name="Zhang G."/>
        </authorList>
    </citation>
    <scope>NUCLEOTIDE SEQUENCE [LARGE SCALE GENOMIC DNA]</scope>
    <source>
        <strain evidence="1">Tsep2-gDNA-1</strain>
        <tissue evidence="1">Whole body</tissue>
    </source>
</reference>
<dbReference type="InterPro" id="IPR012337">
    <property type="entry name" value="RNaseH-like_sf"/>
</dbReference>
<dbReference type="GO" id="GO:0003676">
    <property type="term" value="F:nucleic acid binding"/>
    <property type="evidence" value="ECO:0007669"/>
    <property type="project" value="InterPro"/>
</dbReference>
<evidence type="ECO:0000313" key="1">
    <source>
        <dbReference type="EMBL" id="KYN39315.1"/>
    </source>
</evidence>
<dbReference type="SUPFAM" id="SSF53098">
    <property type="entry name" value="Ribonuclease H-like"/>
    <property type="match status" value="1"/>
</dbReference>
<dbReference type="STRING" id="34720.A0A151JXS7"/>
<accession>A0A151JXS7</accession>
<dbReference type="AlphaFoldDB" id="A0A151JXS7"/>
<evidence type="ECO:0008006" key="3">
    <source>
        <dbReference type="Google" id="ProtNLM"/>
    </source>
</evidence>
<gene>
    <name evidence="1" type="ORF">ALC56_06302</name>
</gene>
<protein>
    <recommendedName>
        <fullName evidence="3">Peptidase aspartic putative domain-containing protein</fullName>
    </recommendedName>
</protein>
<dbReference type="PANTHER" id="PTHR47331">
    <property type="entry name" value="PHD-TYPE DOMAIN-CONTAINING PROTEIN"/>
    <property type="match status" value="1"/>
</dbReference>